<evidence type="ECO:0000256" key="8">
    <source>
        <dbReference type="SAM" id="SignalP"/>
    </source>
</evidence>
<name>A0AAF3FHM3_9BILA</name>
<dbReference type="InterPro" id="IPR008972">
    <property type="entry name" value="Cupredoxin"/>
</dbReference>
<dbReference type="GO" id="GO:0005886">
    <property type="term" value="C:plasma membrane"/>
    <property type="evidence" value="ECO:0007669"/>
    <property type="project" value="TreeGrafter"/>
</dbReference>
<dbReference type="InterPro" id="IPR001799">
    <property type="entry name" value="Ephrin_RBD"/>
</dbReference>
<feature type="chain" id="PRO_5042237498" description="Ephrin RBD domain-containing protein" evidence="8">
    <location>
        <begin position="18"/>
        <end position="241"/>
    </location>
</feature>
<evidence type="ECO:0000256" key="3">
    <source>
        <dbReference type="ARBA" id="ARBA00023136"/>
    </source>
</evidence>
<evidence type="ECO:0000256" key="6">
    <source>
        <dbReference type="PROSITE-ProRule" id="PRU00884"/>
    </source>
</evidence>
<dbReference type="GO" id="GO:0046875">
    <property type="term" value="F:ephrin receptor binding"/>
    <property type="evidence" value="ECO:0007669"/>
    <property type="project" value="TreeGrafter"/>
</dbReference>
<dbReference type="PANTHER" id="PTHR11304:SF29">
    <property type="entry name" value="EPHRIN"/>
    <property type="match status" value="1"/>
</dbReference>
<feature type="disulfide bond" evidence="6">
    <location>
        <begin position="80"/>
        <end position="144"/>
    </location>
</feature>
<comment type="similarity">
    <text evidence="6">Belongs to the ephrin family.</text>
</comment>
<dbReference type="GO" id="GO:0007411">
    <property type="term" value="P:axon guidance"/>
    <property type="evidence" value="ECO:0007669"/>
    <property type="project" value="TreeGrafter"/>
</dbReference>
<comment type="caution">
    <text evidence="6">Lacks conserved residue(s) required for the propagation of feature annotation.</text>
</comment>
<evidence type="ECO:0000313" key="11">
    <source>
        <dbReference type="WBParaSite" id="MBELARI_LOCUS6507"/>
    </source>
</evidence>
<dbReference type="SUPFAM" id="SSF49503">
    <property type="entry name" value="Cupredoxins"/>
    <property type="match status" value="1"/>
</dbReference>
<evidence type="ECO:0000256" key="1">
    <source>
        <dbReference type="ARBA" id="ARBA00004370"/>
    </source>
</evidence>
<dbReference type="AlphaFoldDB" id="A0AAF3FHM3"/>
<accession>A0AAF3FHM3</accession>
<reference evidence="11" key="1">
    <citation type="submission" date="2024-02" db="UniProtKB">
        <authorList>
            <consortium name="WormBaseParasite"/>
        </authorList>
    </citation>
    <scope>IDENTIFICATION</scope>
</reference>
<feature type="region of interest" description="Disordered" evidence="7">
    <location>
        <begin position="218"/>
        <end position="241"/>
    </location>
</feature>
<keyword evidence="10" id="KW-1185">Reference proteome</keyword>
<keyword evidence="5" id="KW-0325">Glycoprotein</keyword>
<evidence type="ECO:0000256" key="2">
    <source>
        <dbReference type="ARBA" id="ARBA00022729"/>
    </source>
</evidence>
<protein>
    <recommendedName>
        <fullName evidence="9">Ephrin RBD domain-containing protein</fullName>
    </recommendedName>
</protein>
<dbReference type="PANTHER" id="PTHR11304">
    <property type="entry name" value="EPHRIN"/>
    <property type="match status" value="1"/>
</dbReference>
<proteinExistence type="inferred from homology"/>
<evidence type="ECO:0000259" key="9">
    <source>
        <dbReference type="PROSITE" id="PS51551"/>
    </source>
</evidence>
<feature type="signal peptide" evidence="8">
    <location>
        <begin position="1"/>
        <end position="17"/>
    </location>
</feature>
<keyword evidence="4 6" id="KW-1015">Disulfide bond</keyword>
<dbReference type="InterPro" id="IPR031328">
    <property type="entry name" value="Ephrin"/>
</dbReference>
<dbReference type="GO" id="GO:0048013">
    <property type="term" value="P:ephrin receptor signaling pathway"/>
    <property type="evidence" value="ECO:0007669"/>
    <property type="project" value="TreeGrafter"/>
</dbReference>
<dbReference type="Pfam" id="PF00812">
    <property type="entry name" value="Ephrin"/>
    <property type="match status" value="1"/>
</dbReference>
<organism evidence="10 11">
    <name type="scientific">Mesorhabditis belari</name>
    <dbReference type="NCBI Taxonomy" id="2138241"/>
    <lineage>
        <taxon>Eukaryota</taxon>
        <taxon>Metazoa</taxon>
        <taxon>Ecdysozoa</taxon>
        <taxon>Nematoda</taxon>
        <taxon>Chromadorea</taxon>
        <taxon>Rhabditida</taxon>
        <taxon>Rhabditina</taxon>
        <taxon>Rhabditomorpha</taxon>
        <taxon>Rhabditoidea</taxon>
        <taxon>Rhabditidae</taxon>
        <taxon>Mesorhabditinae</taxon>
        <taxon>Mesorhabditis</taxon>
    </lineage>
</organism>
<evidence type="ECO:0000256" key="5">
    <source>
        <dbReference type="ARBA" id="ARBA00023180"/>
    </source>
</evidence>
<evidence type="ECO:0000256" key="4">
    <source>
        <dbReference type="ARBA" id="ARBA00023157"/>
    </source>
</evidence>
<feature type="compositionally biased region" description="Basic and acidic residues" evidence="7">
    <location>
        <begin position="230"/>
        <end position="241"/>
    </location>
</feature>
<dbReference type="WBParaSite" id="MBELARI_LOCUS6507">
    <property type="protein sequence ID" value="MBELARI_LOCUS6507"/>
    <property type="gene ID" value="MBELARI_LOCUS6507"/>
</dbReference>
<feature type="domain" description="Ephrin RBD" evidence="9">
    <location>
        <begin position="26"/>
        <end position="155"/>
    </location>
</feature>
<keyword evidence="3" id="KW-0472">Membrane</keyword>
<keyword evidence="2 8" id="KW-0732">Signal</keyword>
<dbReference type="Gene3D" id="2.60.40.420">
    <property type="entry name" value="Cupredoxins - blue copper proteins"/>
    <property type="match status" value="1"/>
</dbReference>
<evidence type="ECO:0000313" key="10">
    <source>
        <dbReference type="Proteomes" id="UP000887575"/>
    </source>
</evidence>
<sequence>MQISLLVFSLVFHCSLSAVLEKVLKSRIHDIHWNSNNPSFEVDPYWRLRVLSRDSLRFHCPQAPEVLLIYKVKKPCFESCFIGDESELIVNCSSSFAHFSHLKIHSTKTVKVDFEEEERDSTLYFLTTSTGEFDGLDNEIFGLCHERNLRISVEVQRKDRLHNRHRHHSGLHWREENGVGSWKKNVFHRKALEPFESREVEEEPIEDERVNRIQNVMSGQMHLMPPDVRQLPDDSLRLPSG</sequence>
<evidence type="ECO:0000256" key="7">
    <source>
        <dbReference type="SAM" id="MobiDB-lite"/>
    </source>
</evidence>
<dbReference type="Proteomes" id="UP000887575">
    <property type="component" value="Unassembled WGS sequence"/>
</dbReference>
<comment type="subcellular location">
    <subcellularLocation>
        <location evidence="1">Membrane</location>
    </subcellularLocation>
</comment>
<dbReference type="PROSITE" id="PS51551">
    <property type="entry name" value="EPHRIN_RBD_2"/>
    <property type="match status" value="1"/>
</dbReference>